<sequence>MSREFQSFHITASSDPVAGRILRERLTERGLAEEQSGLKIELAVKPELAAESFALHCEPERAYASVAGGDLLGLLYGVGKFLRSQRWRAGGFGCSALKLAEKPERRLRQVYCAGHFHNFWQVAPEPVQRRCLEDLVLWGANSVHLLILPVIDFDDDWENPQLKAQMDKMAALVRSFAAIGLKISTDVYVNQSFRNTPKELYARPNTDPRRGNNGRNVCISKPEGHEYVMRNFRNYLERVRDLPIHFWRFWPYDEGGCTCEACSPWGSNGFLRTAEEMAREIRAVRSDARFIVSTWTFDRQEWEGLAARMRENPWIDYVVADGHGDFPRWPLEHELPGGVPLITFPEISMWGLGPWGGFGATVLPRHFTGLWNQVKGKAQGCMLYSEGIYEDLNKVIELQFYWNDRPAEATLREYADYELYGADPEEFLALCRLLELDHVNDPDAAPAGLAQKALALAEKLDAALPEAGRRSWRWRLIYLRAVLDVERLVGRTVQSETAVAALRELIALYGLPKYSEELGPMHRAIRPPLYE</sequence>
<gene>
    <name evidence="1" type="ORF">C8D82_12449</name>
</gene>
<name>A0A2U1AQV9_9BACT</name>
<dbReference type="Proteomes" id="UP000245959">
    <property type="component" value="Unassembled WGS sequence"/>
</dbReference>
<dbReference type="SUPFAM" id="SSF51445">
    <property type="entry name" value="(Trans)glycosidases"/>
    <property type="match status" value="1"/>
</dbReference>
<comment type="caution">
    <text evidence="1">The sequence shown here is derived from an EMBL/GenBank/DDBJ whole genome shotgun (WGS) entry which is preliminary data.</text>
</comment>
<protein>
    <recommendedName>
        <fullName evidence="3">Beta-hexosaminidase bacterial type N-terminal domain-containing protein</fullName>
    </recommendedName>
</protein>
<proteinExistence type="predicted"/>
<organism evidence="1 2">
    <name type="scientific">Victivallis vadensis</name>
    <dbReference type="NCBI Taxonomy" id="172901"/>
    <lineage>
        <taxon>Bacteria</taxon>
        <taxon>Pseudomonadati</taxon>
        <taxon>Lentisphaerota</taxon>
        <taxon>Lentisphaeria</taxon>
        <taxon>Victivallales</taxon>
        <taxon>Victivallaceae</taxon>
        <taxon>Victivallis</taxon>
    </lineage>
</organism>
<evidence type="ECO:0008006" key="3">
    <source>
        <dbReference type="Google" id="ProtNLM"/>
    </source>
</evidence>
<evidence type="ECO:0000313" key="1">
    <source>
        <dbReference type="EMBL" id="PVY38813.1"/>
    </source>
</evidence>
<dbReference type="RefSeq" id="WP_116884926.1">
    <property type="nucleotide sequence ID" value="NZ_CABMMC010000115.1"/>
</dbReference>
<dbReference type="EMBL" id="QEKH01000024">
    <property type="protein sequence ID" value="PVY38813.1"/>
    <property type="molecule type" value="Genomic_DNA"/>
</dbReference>
<reference evidence="1 2" key="1">
    <citation type="submission" date="2018-04" db="EMBL/GenBank/DDBJ databases">
        <title>Genomic Encyclopedia of Type Strains, Phase IV (KMG-IV): sequencing the most valuable type-strain genomes for metagenomic binning, comparative biology and taxonomic classification.</title>
        <authorList>
            <person name="Goeker M."/>
        </authorList>
    </citation>
    <scope>NUCLEOTIDE SEQUENCE [LARGE SCALE GENOMIC DNA]</scope>
    <source>
        <strain evidence="1 2">DSM 14823</strain>
    </source>
</reference>
<dbReference type="GeneID" id="78296216"/>
<dbReference type="AlphaFoldDB" id="A0A2U1AQV9"/>
<dbReference type="OrthoDB" id="2498910at2"/>
<dbReference type="InterPro" id="IPR017853">
    <property type="entry name" value="GH"/>
</dbReference>
<accession>A0A2U1AQV9</accession>
<keyword evidence="2" id="KW-1185">Reference proteome</keyword>
<evidence type="ECO:0000313" key="2">
    <source>
        <dbReference type="Proteomes" id="UP000245959"/>
    </source>
</evidence>